<proteinExistence type="predicted"/>
<evidence type="ECO:0000313" key="2">
    <source>
        <dbReference type="EMBL" id="GCE06370.1"/>
    </source>
</evidence>
<accession>A0A401ZHL1</accession>
<sequence length="210" mass="23052">MDTDVVQAAAQYAEEVMGGEGFRYVSAVVANCKLLALELETQEDQAFAIDTDALIIAGYLHDISTVTHGFQDHQVKSAEMAVEFLRQHEAPDALVQHVEQAILTHTTAIASDQRTEAVTEGNILYDADKLGRLSGLAVITSLIEFGARYPNRAVTGEVLAAILRHVEERFIELYQSLHTAPAREMARTKFNNTLSFLDGVIEHLSDATPI</sequence>
<dbReference type="InterPro" id="IPR006674">
    <property type="entry name" value="HD_domain"/>
</dbReference>
<dbReference type="Pfam" id="PF01966">
    <property type="entry name" value="HD"/>
    <property type="match status" value="1"/>
</dbReference>
<reference evidence="3" key="1">
    <citation type="submission" date="2018-12" db="EMBL/GenBank/DDBJ databases">
        <title>Tengunoibacter tsumagoiensis gen. nov., sp. nov., Dictyobacter kobayashii sp. nov., D. alpinus sp. nov., and D. joshuensis sp. nov. and description of Dictyobacteraceae fam. nov. within the order Ktedonobacterales isolated from Tengu-no-mugimeshi.</title>
        <authorList>
            <person name="Wang C.M."/>
            <person name="Zheng Y."/>
            <person name="Sakai Y."/>
            <person name="Toyoda A."/>
            <person name="Minakuchi Y."/>
            <person name="Abe K."/>
            <person name="Yokota A."/>
            <person name="Yabe S."/>
        </authorList>
    </citation>
    <scope>NUCLEOTIDE SEQUENCE [LARGE SCALE GENOMIC DNA]</scope>
    <source>
        <strain evidence="3">S-27</strain>
    </source>
</reference>
<protein>
    <recommendedName>
        <fullName evidence="1">HD domain-containing protein</fullName>
    </recommendedName>
</protein>
<name>A0A401ZHL1_9CHLR</name>
<dbReference type="RefSeq" id="WP_126597321.1">
    <property type="nucleotide sequence ID" value="NZ_BIFQ01000001.1"/>
</dbReference>
<feature type="domain" description="HD" evidence="1">
    <location>
        <begin position="28"/>
        <end position="130"/>
    </location>
</feature>
<gene>
    <name evidence="2" type="ORF">KDAU_36990</name>
</gene>
<keyword evidence="3" id="KW-1185">Reference proteome</keyword>
<comment type="caution">
    <text evidence="2">The sequence shown here is derived from an EMBL/GenBank/DDBJ whole genome shotgun (WGS) entry which is preliminary data.</text>
</comment>
<dbReference type="InterPro" id="IPR003607">
    <property type="entry name" value="HD/PDEase_dom"/>
</dbReference>
<dbReference type="CDD" id="cd00077">
    <property type="entry name" value="HDc"/>
    <property type="match status" value="1"/>
</dbReference>
<dbReference type="Gene3D" id="1.10.3210.10">
    <property type="entry name" value="Hypothetical protein af1432"/>
    <property type="match status" value="1"/>
</dbReference>
<evidence type="ECO:0000313" key="3">
    <source>
        <dbReference type="Proteomes" id="UP000287224"/>
    </source>
</evidence>
<organism evidence="2 3">
    <name type="scientific">Dictyobacter aurantiacus</name>
    <dbReference type="NCBI Taxonomy" id="1936993"/>
    <lineage>
        <taxon>Bacteria</taxon>
        <taxon>Bacillati</taxon>
        <taxon>Chloroflexota</taxon>
        <taxon>Ktedonobacteria</taxon>
        <taxon>Ktedonobacterales</taxon>
        <taxon>Dictyobacteraceae</taxon>
        <taxon>Dictyobacter</taxon>
    </lineage>
</organism>
<dbReference type="OrthoDB" id="155647at2"/>
<evidence type="ECO:0000259" key="1">
    <source>
        <dbReference type="Pfam" id="PF01966"/>
    </source>
</evidence>
<dbReference type="AlphaFoldDB" id="A0A401ZHL1"/>
<dbReference type="SUPFAM" id="SSF109604">
    <property type="entry name" value="HD-domain/PDEase-like"/>
    <property type="match status" value="1"/>
</dbReference>
<dbReference type="Proteomes" id="UP000287224">
    <property type="component" value="Unassembled WGS sequence"/>
</dbReference>
<dbReference type="EMBL" id="BIFQ01000001">
    <property type="protein sequence ID" value="GCE06370.1"/>
    <property type="molecule type" value="Genomic_DNA"/>
</dbReference>